<dbReference type="Proteomes" id="UP001066276">
    <property type="component" value="Chromosome 6"/>
</dbReference>
<reference evidence="1" key="1">
    <citation type="journal article" date="2022" name="bioRxiv">
        <title>Sequencing and chromosome-scale assembly of the giantPleurodeles waltlgenome.</title>
        <authorList>
            <person name="Brown T."/>
            <person name="Elewa A."/>
            <person name="Iarovenko S."/>
            <person name="Subramanian E."/>
            <person name="Araus A.J."/>
            <person name="Petzold A."/>
            <person name="Susuki M."/>
            <person name="Suzuki K.-i.T."/>
            <person name="Hayashi T."/>
            <person name="Toyoda A."/>
            <person name="Oliveira C."/>
            <person name="Osipova E."/>
            <person name="Leigh N.D."/>
            <person name="Simon A."/>
            <person name="Yun M.H."/>
        </authorList>
    </citation>
    <scope>NUCLEOTIDE SEQUENCE</scope>
    <source>
        <strain evidence="1">20211129_DDA</strain>
        <tissue evidence="1">Liver</tissue>
    </source>
</reference>
<protein>
    <submittedName>
        <fullName evidence="1">Uncharacterized protein</fullName>
    </submittedName>
</protein>
<name>A0AAV7QYW6_PLEWA</name>
<evidence type="ECO:0000313" key="2">
    <source>
        <dbReference type="Proteomes" id="UP001066276"/>
    </source>
</evidence>
<evidence type="ECO:0000313" key="1">
    <source>
        <dbReference type="EMBL" id="KAJ1143643.1"/>
    </source>
</evidence>
<keyword evidence="2" id="KW-1185">Reference proteome</keyword>
<accession>A0AAV7QYW6</accession>
<proteinExistence type="predicted"/>
<gene>
    <name evidence="1" type="ORF">NDU88_009948</name>
</gene>
<comment type="caution">
    <text evidence="1">The sequence shown here is derived from an EMBL/GenBank/DDBJ whole genome shotgun (WGS) entry which is preliminary data.</text>
</comment>
<organism evidence="1 2">
    <name type="scientific">Pleurodeles waltl</name>
    <name type="common">Iberian ribbed newt</name>
    <dbReference type="NCBI Taxonomy" id="8319"/>
    <lineage>
        <taxon>Eukaryota</taxon>
        <taxon>Metazoa</taxon>
        <taxon>Chordata</taxon>
        <taxon>Craniata</taxon>
        <taxon>Vertebrata</taxon>
        <taxon>Euteleostomi</taxon>
        <taxon>Amphibia</taxon>
        <taxon>Batrachia</taxon>
        <taxon>Caudata</taxon>
        <taxon>Salamandroidea</taxon>
        <taxon>Salamandridae</taxon>
        <taxon>Pleurodelinae</taxon>
        <taxon>Pleurodeles</taxon>
    </lineage>
</organism>
<dbReference type="AlphaFoldDB" id="A0AAV7QYW6"/>
<sequence>MAPASARAMALASQLPHTSALVLTPHCLELASIVTHVALDPAGIVLLLPNRAVDSGTVAQNSSHSGVRRRCASTVGLSGSYPTLTSSRTWNKDISRDEVRRHRCPRYS</sequence>
<dbReference type="EMBL" id="JANPWB010000010">
    <property type="protein sequence ID" value="KAJ1143643.1"/>
    <property type="molecule type" value="Genomic_DNA"/>
</dbReference>